<feature type="compositionally biased region" description="Basic residues" evidence="1">
    <location>
        <begin position="108"/>
        <end position="118"/>
    </location>
</feature>
<comment type="caution">
    <text evidence="3">The sequence shown here is derived from an EMBL/GenBank/DDBJ whole genome shotgun (WGS) entry which is preliminary data.</text>
</comment>
<evidence type="ECO:0000313" key="4">
    <source>
        <dbReference type="Proteomes" id="UP000078340"/>
    </source>
</evidence>
<feature type="region of interest" description="Disordered" evidence="1">
    <location>
        <begin position="167"/>
        <end position="197"/>
    </location>
</feature>
<dbReference type="AlphaFoldDB" id="A0A179HUN5"/>
<evidence type="ECO:0000313" key="2">
    <source>
        <dbReference type="EMBL" id="OAQ86245.1"/>
    </source>
</evidence>
<dbReference type="Proteomes" id="UP000078240">
    <property type="component" value="Unassembled WGS sequence"/>
</dbReference>
<accession>A0A179HUN5</accession>
<dbReference type="EMBL" id="LSBI01000001">
    <property type="protein sequence ID" value="OAQ94206.1"/>
    <property type="molecule type" value="Genomic_DNA"/>
</dbReference>
<feature type="region of interest" description="Disordered" evidence="1">
    <location>
        <begin position="93"/>
        <end position="144"/>
    </location>
</feature>
<sequence>MARQGWHKRRPTDGGRQRQLWFSKRRWNKCVMRQSHEALRLLAFTALASACRASRGFLSLAGHSSTQSGSSTAAAATCRVWSASPVGSHLCHRAHRHHQHPTSMQQHQRLRRRRAGRRPHSEPRPSRRKKSGAAGPSLPPASRGPSIVRDCGLCVSFFGPRSLTPESPLRTGPCCPKPETARNPRQHFGKGKGMGADRQAGTAFYARARFPVEGLMG</sequence>
<gene>
    <name evidence="2" type="ORF">VFPBJ_00285</name>
    <name evidence="3" type="ORF">VFPFJ_00315</name>
</gene>
<name>A0A179HUN5_PURLI</name>
<evidence type="ECO:0000256" key="1">
    <source>
        <dbReference type="SAM" id="MobiDB-lite"/>
    </source>
</evidence>
<organism evidence="3 4">
    <name type="scientific">Purpureocillium lilacinum</name>
    <name type="common">Paecilomyces lilacinus</name>
    <dbReference type="NCBI Taxonomy" id="33203"/>
    <lineage>
        <taxon>Eukaryota</taxon>
        <taxon>Fungi</taxon>
        <taxon>Dikarya</taxon>
        <taxon>Ascomycota</taxon>
        <taxon>Pezizomycotina</taxon>
        <taxon>Sordariomycetes</taxon>
        <taxon>Hypocreomycetidae</taxon>
        <taxon>Hypocreales</taxon>
        <taxon>Ophiocordycipitaceae</taxon>
        <taxon>Purpureocillium</taxon>
    </lineage>
</organism>
<dbReference type="EMBL" id="LSBH01000001">
    <property type="protein sequence ID" value="OAQ86245.1"/>
    <property type="molecule type" value="Genomic_DNA"/>
</dbReference>
<reference evidence="3 4" key="1">
    <citation type="submission" date="2016-02" db="EMBL/GenBank/DDBJ databases">
        <title>Biosynthesis of antibiotic leucinostatins and their inhibition on Phytophthora in bio-control Purpureocillium lilacinum.</title>
        <authorList>
            <person name="Wang G."/>
            <person name="Liu Z."/>
            <person name="Lin R."/>
            <person name="Li E."/>
            <person name="Mao Z."/>
            <person name="Ling J."/>
            <person name="Yin W."/>
            <person name="Xie B."/>
        </authorList>
    </citation>
    <scope>NUCLEOTIDE SEQUENCE [LARGE SCALE GENOMIC DNA]</scope>
    <source>
        <strain evidence="2">PLBJ-1</strain>
        <strain evidence="3">PLFJ-1</strain>
    </source>
</reference>
<proteinExistence type="predicted"/>
<dbReference type="Proteomes" id="UP000078340">
    <property type="component" value="Unassembled WGS sequence"/>
</dbReference>
<evidence type="ECO:0000313" key="3">
    <source>
        <dbReference type="EMBL" id="OAQ94206.1"/>
    </source>
</evidence>
<protein>
    <submittedName>
        <fullName evidence="3">Uncharacterized protein</fullName>
    </submittedName>
</protein>